<gene>
    <name evidence="1" type="ORF">ESZ91_03215</name>
</gene>
<comment type="caution">
    <text evidence="1">The sequence shown here is derived from an EMBL/GenBank/DDBJ whole genome shotgun (WGS) entry which is preliminary data.</text>
</comment>
<accession>A0A4Q2KDF3</accession>
<evidence type="ECO:0000313" key="1">
    <source>
        <dbReference type="EMBL" id="RXZ61413.1"/>
    </source>
</evidence>
<dbReference type="RefSeq" id="WP_129224085.1">
    <property type="nucleotide sequence ID" value="NZ_SDOZ01000002.1"/>
</dbReference>
<dbReference type="AlphaFoldDB" id="A0A4Q2KDF3"/>
<reference evidence="1 2" key="1">
    <citation type="journal article" date="2019" name="Gut">
        <title>Antibiotics-induced monodominance of a novel gut bacterial order.</title>
        <authorList>
            <person name="Hildebrand F."/>
            <person name="Moitinho-Silva L."/>
            <person name="Blasche S."/>
            <person name="Jahn M.T."/>
            <person name="Gossmann T.I."/>
            <person name="Heuerta-Cepas J."/>
            <person name="Hercog R."/>
            <person name="Luetge M."/>
            <person name="Bahram M."/>
            <person name="Pryszlak A."/>
            <person name="Alves R.J."/>
            <person name="Waszak S.M."/>
            <person name="Zhu A."/>
            <person name="Ye L."/>
            <person name="Costea P.I."/>
            <person name="Aalvink S."/>
            <person name="Belzer C."/>
            <person name="Forslund S.K."/>
            <person name="Sunagawa S."/>
            <person name="Hentschel U."/>
            <person name="Merten C."/>
            <person name="Patil K.R."/>
            <person name="Benes V."/>
            <person name="Bork P."/>
        </authorList>
    </citation>
    <scope>NUCLEOTIDE SEQUENCE [LARGE SCALE GENOMIC DNA]</scope>
    <source>
        <strain evidence="1 2">HDS1380</strain>
    </source>
</reference>
<proteinExistence type="predicted"/>
<keyword evidence="2" id="KW-1185">Reference proteome</keyword>
<protein>
    <submittedName>
        <fullName evidence="1">Uncharacterized protein</fullName>
    </submittedName>
</protein>
<dbReference type="Proteomes" id="UP000291269">
    <property type="component" value="Unassembled WGS sequence"/>
</dbReference>
<organism evidence="1 2">
    <name type="scientific">Candidatus Borkfalkia ceftriaxoniphila</name>
    <dbReference type="NCBI Taxonomy" id="2508949"/>
    <lineage>
        <taxon>Bacteria</taxon>
        <taxon>Bacillati</taxon>
        <taxon>Bacillota</taxon>
        <taxon>Clostridia</taxon>
        <taxon>Christensenellales</taxon>
        <taxon>Christensenellaceae</taxon>
        <taxon>Candidatus Borkfalkia</taxon>
    </lineage>
</organism>
<name>A0A4Q2KDF3_9FIRM</name>
<dbReference type="EMBL" id="SDOZ01000002">
    <property type="protein sequence ID" value="RXZ61413.1"/>
    <property type="molecule type" value="Genomic_DNA"/>
</dbReference>
<sequence>MKKVVYSISKFNKFGSNKMSGVGFITDKDLVIACVSQKGNPYIRVFEDCVKNCHAIQGRDGEFKGPHYEIREVEFEKNGSYETREIEVEYSVWYKLVD</sequence>
<evidence type="ECO:0000313" key="2">
    <source>
        <dbReference type="Proteomes" id="UP000291269"/>
    </source>
</evidence>